<keyword evidence="2" id="KW-0479">Metal-binding</keyword>
<dbReference type="SMART" id="SM00399">
    <property type="entry name" value="ZnF_C4"/>
    <property type="match status" value="1"/>
</dbReference>
<dbReference type="GO" id="GO:0008270">
    <property type="term" value="F:zinc ion binding"/>
    <property type="evidence" value="ECO:0007669"/>
    <property type="project" value="UniProtKB-KW"/>
</dbReference>
<evidence type="ECO:0000256" key="4">
    <source>
        <dbReference type="ARBA" id="ARBA00022833"/>
    </source>
</evidence>
<keyword evidence="9" id="KW-0539">Nucleus</keyword>
<keyword evidence="6" id="KW-0238">DNA-binding</keyword>
<keyword evidence="5" id="KW-0805">Transcription regulation</keyword>
<evidence type="ECO:0008006" key="14">
    <source>
        <dbReference type="Google" id="ProtNLM"/>
    </source>
</evidence>
<evidence type="ECO:0000313" key="12">
    <source>
        <dbReference type="EMBL" id="EFP10515.1"/>
    </source>
</evidence>
<evidence type="ECO:0000256" key="9">
    <source>
        <dbReference type="ARBA" id="ARBA00023242"/>
    </source>
</evidence>
<accession>E3MW97</accession>
<evidence type="ECO:0000313" key="13">
    <source>
        <dbReference type="Proteomes" id="UP000008281"/>
    </source>
</evidence>
<keyword evidence="13" id="KW-1185">Reference proteome</keyword>
<dbReference type="InterPro" id="IPR013088">
    <property type="entry name" value="Znf_NHR/GATA"/>
</dbReference>
<keyword evidence="7" id="KW-0804">Transcription</keyword>
<dbReference type="InterPro" id="IPR035500">
    <property type="entry name" value="NHR-like_dom_sf"/>
</dbReference>
<sequence length="239" mass="28023">MFFRRIVLGNKNYKCTLPKKEFCEKNILKCKGCRFEKCKRLGMYLDIADIGGTEESRTKQMEGENKDLLELLENLKKLDTLKTAINPDEFSSQFPTMLYFLNCNIIQILGPEDKTQILKYNRQKLGYFIGVMVLLNKSEPDLMMYSNDGWNKDLELVGHMASMKISHEEYLLLILVFFCNPAIPEISQSAIQVLSFYQRGYCNMLLRHCQQTHGRNGISRFSELLLVYERVTRHSRNWF</sequence>
<dbReference type="AlphaFoldDB" id="E3MW97"/>
<dbReference type="SUPFAM" id="SSF48508">
    <property type="entry name" value="Nuclear receptor ligand-binding domain"/>
    <property type="match status" value="1"/>
</dbReference>
<protein>
    <recommendedName>
        <fullName evidence="14">NR LBD domain-containing protein</fullName>
    </recommendedName>
</protein>
<feature type="domain" description="Nuclear receptor" evidence="10">
    <location>
        <begin position="1"/>
        <end position="50"/>
    </location>
</feature>
<dbReference type="PANTHER" id="PTHR45886:SF13">
    <property type="entry name" value="NUCLEAR RECEPTOR DOMAIN-CONTAINING PROTEIN"/>
    <property type="match status" value="1"/>
</dbReference>
<feature type="domain" description="NR LBD" evidence="11">
    <location>
        <begin position="1"/>
        <end position="239"/>
    </location>
</feature>
<dbReference type="Gene3D" id="3.30.50.10">
    <property type="entry name" value="Erythroid Transcription Factor GATA-1, subunit A"/>
    <property type="match status" value="1"/>
</dbReference>
<organism evidence="13">
    <name type="scientific">Caenorhabditis remanei</name>
    <name type="common">Caenorhabditis vulgaris</name>
    <dbReference type="NCBI Taxonomy" id="31234"/>
    <lineage>
        <taxon>Eukaryota</taxon>
        <taxon>Metazoa</taxon>
        <taxon>Ecdysozoa</taxon>
        <taxon>Nematoda</taxon>
        <taxon>Chromadorea</taxon>
        <taxon>Rhabditida</taxon>
        <taxon>Rhabditina</taxon>
        <taxon>Rhabditomorpha</taxon>
        <taxon>Rhabditoidea</taxon>
        <taxon>Rhabditidae</taxon>
        <taxon>Peloderinae</taxon>
        <taxon>Caenorhabditis</taxon>
    </lineage>
</organism>
<dbReference type="EMBL" id="DS268486">
    <property type="protein sequence ID" value="EFP10515.1"/>
    <property type="molecule type" value="Genomic_DNA"/>
</dbReference>
<dbReference type="PROSITE" id="PS51030">
    <property type="entry name" value="NUCLEAR_REC_DBD_2"/>
    <property type="match status" value="1"/>
</dbReference>
<dbReference type="HOGENOM" id="CLU_1162088_0_0_1"/>
<evidence type="ECO:0000259" key="10">
    <source>
        <dbReference type="PROSITE" id="PS51030"/>
    </source>
</evidence>
<reference evidence="12" key="1">
    <citation type="submission" date="2007-07" db="EMBL/GenBank/DDBJ databases">
        <title>PCAP assembly of the Caenorhabditis remanei genome.</title>
        <authorList>
            <consortium name="The Caenorhabditis remanei Sequencing Consortium"/>
            <person name="Wilson R.K."/>
        </authorList>
    </citation>
    <scope>NUCLEOTIDE SEQUENCE [LARGE SCALE GENOMIC DNA]</scope>
    <source>
        <strain evidence="12">PB4641</strain>
    </source>
</reference>
<dbReference type="PROSITE" id="PS51843">
    <property type="entry name" value="NR_LBD"/>
    <property type="match status" value="1"/>
</dbReference>
<dbReference type="SMART" id="SM00430">
    <property type="entry name" value="HOLI"/>
    <property type="match status" value="1"/>
</dbReference>
<gene>
    <name evidence="12" type="ORF">CRE_29052</name>
</gene>
<evidence type="ECO:0000256" key="3">
    <source>
        <dbReference type="ARBA" id="ARBA00022771"/>
    </source>
</evidence>
<keyword evidence="3" id="KW-0863">Zinc-finger</keyword>
<dbReference type="InterPro" id="IPR001628">
    <property type="entry name" value="Znf_hrmn_rcpt"/>
</dbReference>
<dbReference type="Gene3D" id="1.10.565.10">
    <property type="entry name" value="Retinoid X Receptor"/>
    <property type="match status" value="1"/>
</dbReference>
<dbReference type="Proteomes" id="UP000008281">
    <property type="component" value="Unassembled WGS sequence"/>
</dbReference>
<dbReference type="InParanoid" id="E3MW97"/>
<keyword evidence="4" id="KW-0862">Zinc</keyword>
<dbReference type="GO" id="GO:0043565">
    <property type="term" value="F:sequence-specific DNA binding"/>
    <property type="evidence" value="ECO:0007669"/>
    <property type="project" value="InterPro"/>
</dbReference>
<dbReference type="OrthoDB" id="5845702at2759"/>
<evidence type="ECO:0000256" key="1">
    <source>
        <dbReference type="ARBA" id="ARBA00005993"/>
    </source>
</evidence>
<keyword evidence="8" id="KW-0675">Receptor</keyword>
<evidence type="ECO:0000256" key="2">
    <source>
        <dbReference type="ARBA" id="ARBA00022723"/>
    </source>
</evidence>
<dbReference type="GO" id="GO:0003700">
    <property type="term" value="F:DNA-binding transcription factor activity"/>
    <property type="evidence" value="ECO:0007669"/>
    <property type="project" value="InterPro"/>
</dbReference>
<proteinExistence type="inferred from homology"/>
<evidence type="ECO:0000256" key="7">
    <source>
        <dbReference type="ARBA" id="ARBA00023163"/>
    </source>
</evidence>
<evidence type="ECO:0000259" key="11">
    <source>
        <dbReference type="PROSITE" id="PS51843"/>
    </source>
</evidence>
<name>E3MW97_CAERE</name>
<dbReference type="Pfam" id="PF00104">
    <property type="entry name" value="Hormone_recep"/>
    <property type="match status" value="1"/>
</dbReference>
<evidence type="ECO:0000256" key="6">
    <source>
        <dbReference type="ARBA" id="ARBA00023125"/>
    </source>
</evidence>
<dbReference type="Pfam" id="PF00105">
    <property type="entry name" value="zf-C4"/>
    <property type="match status" value="1"/>
</dbReference>
<evidence type="ECO:0000256" key="8">
    <source>
        <dbReference type="ARBA" id="ARBA00023170"/>
    </source>
</evidence>
<dbReference type="SUPFAM" id="SSF57716">
    <property type="entry name" value="Glucocorticoid receptor-like (DNA-binding domain)"/>
    <property type="match status" value="1"/>
</dbReference>
<dbReference type="InterPro" id="IPR000536">
    <property type="entry name" value="Nucl_hrmn_rcpt_lig-bd"/>
</dbReference>
<evidence type="ECO:0000256" key="5">
    <source>
        <dbReference type="ARBA" id="ARBA00023015"/>
    </source>
</evidence>
<comment type="similarity">
    <text evidence="1">Belongs to the nuclear hormone receptor family.</text>
</comment>
<dbReference type="PANTHER" id="PTHR45886">
    <property type="entry name" value="NUCLEAR HORMONE RECEPTOR FAMILY-RELATED-RELATED"/>
    <property type="match status" value="1"/>
</dbReference>